<keyword evidence="10" id="KW-1185">Reference proteome</keyword>
<comment type="subcellular location">
    <subcellularLocation>
        <location evidence="1">Nucleus</location>
    </subcellularLocation>
</comment>
<dbReference type="InterPro" id="IPR040107">
    <property type="entry name" value="Snu23"/>
</dbReference>
<evidence type="ECO:0000256" key="3">
    <source>
        <dbReference type="ARBA" id="ARBA00022771"/>
    </source>
</evidence>
<dbReference type="AlphaFoldDB" id="A0A226DLP7"/>
<dbReference type="PANTHER" id="PTHR45986">
    <property type="entry name" value="ZINC FINGER MATRIN-TYPE PROTEIN 2"/>
    <property type="match status" value="1"/>
</dbReference>
<dbReference type="GO" id="GO:0003677">
    <property type="term" value="F:DNA binding"/>
    <property type="evidence" value="ECO:0007669"/>
    <property type="project" value="UniProtKB-KW"/>
</dbReference>
<feature type="domain" description="U1-type" evidence="8">
    <location>
        <begin position="74"/>
        <end position="108"/>
    </location>
</feature>
<dbReference type="PANTHER" id="PTHR45986:SF1">
    <property type="entry name" value="ZINC FINGER MATRIN-TYPE PROTEIN 2"/>
    <property type="match status" value="1"/>
</dbReference>
<name>A0A226DLP7_FOLCA</name>
<dbReference type="STRING" id="158441.A0A226DLP7"/>
<feature type="compositionally biased region" description="Basic and acidic residues" evidence="7">
    <location>
        <begin position="147"/>
        <end position="156"/>
    </location>
</feature>
<keyword evidence="6" id="KW-0539">Nucleus</keyword>
<dbReference type="OMA" id="VDHRRKW"/>
<dbReference type="EMBL" id="LNIX01000017">
    <property type="protein sequence ID" value="OXA45587.1"/>
    <property type="molecule type" value="Genomic_DNA"/>
</dbReference>
<dbReference type="InterPro" id="IPR022755">
    <property type="entry name" value="Znf_C2H2_jaz"/>
</dbReference>
<dbReference type="Pfam" id="PF12171">
    <property type="entry name" value="zf-C2H2_jaz"/>
    <property type="match status" value="1"/>
</dbReference>
<protein>
    <submittedName>
        <fullName evidence="9">Zinc finger matrin-type protein 2</fullName>
    </submittedName>
</protein>
<evidence type="ECO:0000256" key="7">
    <source>
        <dbReference type="SAM" id="MobiDB-lite"/>
    </source>
</evidence>
<dbReference type="GO" id="GO:0008270">
    <property type="term" value="F:zinc ion binding"/>
    <property type="evidence" value="ECO:0007669"/>
    <property type="project" value="UniProtKB-KW"/>
</dbReference>
<keyword evidence="3" id="KW-0863">Zinc-finger</keyword>
<evidence type="ECO:0000313" key="9">
    <source>
        <dbReference type="EMBL" id="OXA45587.1"/>
    </source>
</evidence>
<evidence type="ECO:0000256" key="4">
    <source>
        <dbReference type="ARBA" id="ARBA00022833"/>
    </source>
</evidence>
<dbReference type="SMART" id="SM00451">
    <property type="entry name" value="ZnF_U1"/>
    <property type="match status" value="1"/>
</dbReference>
<dbReference type="SUPFAM" id="SSF57667">
    <property type="entry name" value="beta-beta-alpha zinc fingers"/>
    <property type="match status" value="1"/>
</dbReference>
<keyword evidence="5" id="KW-0238">DNA-binding</keyword>
<dbReference type="Gene3D" id="3.30.160.60">
    <property type="entry name" value="Classic Zinc Finger"/>
    <property type="match status" value="1"/>
</dbReference>
<reference evidence="9 10" key="1">
    <citation type="submission" date="2015-12" db="EMBL/GenBank/DDBJ databases">
        <title>The genome of Folsomia candida.</title>
        <authorList>
            <person name="Faddeeva A."/>
            <person name="Derks M.F."/>
            <person name="Anvar Y."/>
            <person name="Smit S."/>
            <person name="Van Straalen N."/>
            <person name="Roelofs D."/>
        </authorList>
    </citation>
    <scope>NUCLEOTIDE SEQUENCE [LARGE SCALE GENOMIC DNA]</scope>
    <source>
        <strain evidence="9 10">VU population</strain>
        <tissue evidence="9">Whole body</tissue>
    </source>
</reference>
<dbReference type="FunFam" id="3.30.160.60:FF:000282">
    <property type="entry name" value="Zinc finger, matrin-type 2"/>
    <property type="match status" value="1"/>
</dbReference>
<dbReference type="Proteomes" id="UP000198287">
    <property type="component" value="Unassembled WGS sequence"/>
</dbReference>
<keyword evidence="4" id="KW-0862">Zinc</keyword>
<dbReference type="OrthoDB" id="30343at2759"/>
<feature type="region of interest" description="Disordered" evidence="7">
    <location>
        <begin position="147"/>
        <end position="203"/>
    </location>
</feature>
<accession>A0A226DLP7</accession>
<dbReference type="GO" id="GO:0000398">
    <property type="term" value="P:mRNA splicing, via spliceosome"/>
    <property type="evidence" value="ECO:0007669"/>
    <property type="project" value="InterPro"/>
</dbReference>
<dbReference type="InterPro" id="IPR003604">
    <property type="entry name" value="Matrin/U1-like-C_Znf_C2H2"/>
</dbReference>
<organism evidence="9 10">
    <name type="scientific">Folsomia candida</name>
    <name type="common">Springtail</name>
    <dbReference type="NCBI Taxonomy" id="158441"/>
    <lineage>
        <taxon>Eukaryota</taxon>
        <taxon>Metazoa</taxon>
        <taxon>Ecdysozoa</taxon>
        <taxon>Arthropoda</taxon>
        <taxon>Hexapoda</taxon>
        <taxon>Collembola</taxon>
        <taxon>Entomobryomorpha</taxon>
        <taxon>Isotomoidea</taxon>
        <taxon>Isotomidae</taxon>
        <taxon>Proisotominae</taxon>
        <taxon>Folsomia</taxon>
    </lineage>
</organism>
<proteinExistence type="predicted"/>
<feature type="compositionally biased region" description="Basic residues" evidence="7">
    <location>
        <begin position="157"/>
        <end position="167"/>
    </location>
</feature>
<dbReference type="InterPro" id="IPR036236">
    <property type="entry name" value="Znf_C2H2_sf"/>
</dbReference>
<evidence type="ECO:0000259" key="8">
    <source>
        <dbReference type="SMART" id="SM00451"/>
    </source>
</evidence>
<sequence>MATPNEAPDHRRKWNLEEYEKLAAKRIEDEEEEMDEDGKPKARELLKVRDYRVDLDSRLGKTIVITKNTPAAQAGGYYCNVCDCVVKDSINFLDHINGKKHQRNLGMSMKIERSTLDQVKQRFEVLKQKKTEQKKKYDLDKRLQELQEEEDKSKEYKRGKRLERKRKHAEESAAASSSSALEHEMDPEMAEVMGFSGFGTSKK</sequence>
<comment type="caution">
    <text evidence="9">The sequence shown here is derived from an EMBL/GenBank/DDBJ whole genome shotgun (WGS) entry which is preliminary data.</text>
</comment>
<evidence type="ECO:0000313" key="10">
    <source>
        <dbReference type="Proteomes" id="UP000198287"/>
    </source>
</evidence>
<dbReference type="GO" id="GO:0046540">
    <property type="term" value="C:U4/U6 x U5 tri-snRNP complex"/>
    <property type="evidence" value="ECO:0007669"/>
    <property type="project" value="TreeGrafter"/>
</dbReference>
<evidence type="ECO:0000256" key="6">
    <source>
        <dbReference type="ARBA" id="ARBA00023242"/>
    </source>
</evidence>
<evidence type="ECO:0000256" key="5">
    <source>
        <dbReference type="ARBA" id="ARBA00023125"/>
    </source>
</evidence>
<keyword evidence="2" id="KW-0479">Metal-binding</keyword>
<gene>
    <name evidence="9" type="ORF">Fcan01_19472</name>
</gene>
<evidence type="ECO:0000256" key="1">
    <source>
        <dbReference type="ARBA" id="ARBA00004123"/>
    </source>
</evidence>
<evidence type="ECO:0000256" key="2">
    <source>
        <dbReference type="ARBA" id="ARBA00022723"/>
    </source>
</evidence>
<dbReference type="GO" id="GO:0005681">
    <property type="term" value="C:spliceosomal complex"/>
    <property type="evidence" value="ECO:0007669"/>
    <property type="project" value="InterPro"/>
</dbReference>